<accession>A0A3B6PT28</accession>
<feature type="domain" description="PGG" evidence="9">
    <location>
        <begin position="85"/>
        <end position="194"/>
    </location>
</feature>
<keyword evidence="2 8" id="KW-0812">Transmembrane</keyword>
<keyword evidence="6 8" id="KW-0472">Membrane</keyword>
<dbReference type="Gramene" id="TraesMAC6B03G03630450.1">
    <property type="protein sequence ID" value="TraesMAC6B03G03630450.1.CDS1"/>
    <property type="gene ID" value="TraesMAC6B03G03630450"/>
</dbReference>
<evidence type="ECO:0000256" key="8">
    <source>
        <dbReference type="SAM" id="Phobius"/>
    </source>
</evidence>
<evidence type="ECO:0000256" key="5">
    <source>
        <dbReference type="ARBA" id="ARBA00023043"/>
    </source>
</evidence>
<dbReference type="Pfam" id="PF13962">
    <property type="entry name" value="PGG"/>
    <property type="match status" value="1"/>
</dbReference>
<feature type="transmembrane region" description="Helical" evidence="8">
    <location>
        <begin position="205"/>
        <end position="223"/>
    </location>
</feature>
<dbReference type="Gramene" id="TraesCS6B03G1217900.1">
    <property type="protein sequence ID" value="TraesCS6B03G1217900.1.CDS1"/>
    <property type="gene ID" value="TraesCS6B03G1217900"/>
</dbReference>
<evidence type="ECO:0000256" key="3">
    <source>
        <dbReference type="ARBA" id="ARBA00022737"/>
    </source>
</evidence>
<reference evidence="10" key="1">
    <citation type="submission" date="2018-08" db="EMBL/GenBank/DDBJ databases">
        <authorList>
            <person name="Rossello M."/>
        </authorList>
    </citation>
    <scope>NUCLEOTIDE SEQUENCE [LARGE SCALE GENOMIC DNA]</scope>
    <source>
        <strain evidence="10">cv. Chinese Spring</strain>
    </source>
</reference>
<organism evidence="10">
    <name type="scientific">Triticum aestivum</name>
    <name type="common">Wheat</name>
    <dbReference type="NCBI Taxonomy" id="4565"/>
    <lineage>
        <taxon>Eukaryota</taxon>
        <taxon>Viridiplantae</taxon>
        <taxon>Streptophyta</taxon>
        <taxon>Embryophyta</taxon>
        <taxon>Tracheophyta</taxon>
        <taxon>Spermatophyta</taxon>
        <taxon>Magnoliopsida</taxon>
        <taxon>Liliopsida</taxon>
        <taxon>Poales</taxon>
        <taxon>Poaceae</taxon>
        <taxon>BOP clade</taxon>
        <taxon>Pooideae</taxon>
        <taxon>Triticodae</taxon>
        <taxon>Triticeae</taxon>
        <taxon>Triticinae</taxon>
        <taxon>Triticum</taxon>
    </lineage>
</organism>
<evidence type="ECO:0000313" key="11">
    <source>
        <dbReference type="Proteomes" id="UP000019116"/>
    </source>
</evidence>
<dbReference type="OMA" id="SEEMAMP"/>
<keyword evidence="4 8" id="KW-1133">Transmembrane helix</keyword>
<evidence type="ECO:0000256" key="7">
    <source>
        <dbReference type="SAM" id="MobiDB-lite"/>
    </source>
</evidence>
<proteinExistence type="predicted"/>
<sequence length="237" mass="26246">MSEEMAMPGRSRVIGDSSQSDQETSIDHSTHMSVDELLKAIKGANGMPVLLVPSSNGRLTVVAVNGLQNLVLTNHDNKGSAKTRQQNFRAWLLFLASLVATVTFTAGLTPPGGFWSDDNGHRAGDPIMRDKFPTRYRIYVKSNMTAFCFSLVIIGLLANNPANRANRFVRNFYFPFLVLICLLSLMISFISGTWNYSSADFSSCFMFGVALFQLACFWALGFVHKIRRPMQPTESSA</sequence>
<dbReference type="AlphaFoldDB" id="A0A3B6PT28"/>
<feature type="transmembrane region" description="Helical" evidence="8">
    <location>
        <begin position="138"/>
        <end position="160"/>
    </location>
</feature>
<feature type="transmembrane region" description="Helical" evidence="8">
    <location>
        <begin position="172"/>
        <end position="193"/>
    </location>
</feature>
<feature type="region of interest" description="Disordered" evidence="7">
    <location>
        <begin position="1"/>
        <end position="29"/>
    </location>
</feature>
<evidence type="ECO:0000313" key="10">
    <source>
        <dbReference type="EnsemblPlants" id="TraesCS6B02G435300.1.cds1"/>
    </source>
</evidence>
<dbReference type="Proteomes" id="UP000019116">
    <property type="component" value="Chromosome 6B"/>
</dbReference>
<feature type="transmembrane region" description="Helical" evidence="8">
    <location>
        <begin position="88"/>
        <end position="108"/>
    </location>
</feature>
<reference evidence="10" key="2">
    <citation type="submission" date="2018-10" db="UniProtKB">
        <authorList>
            <consortium name="EnsemblPlants"/>
        </authorList>
    </citation>
    <scope>IDENTIFICATION</scope>
</reference>
<keyword evidence="11" id="KW-1185">Reference proteome</keyword>
<keyword evidence="5" id="KW-0040">ANK repeat</keyword>
<dbReference type="InterPro" id="IPR026961">
    <property type="entry name" value="PGG_dom"/>
</dbReference>
<dbReference type="GO" id="GO:0016020">
    <property type="term" value="C:membrane"/>
    <property type="evidence" value="ECO:0000318"/>
    <property type="project" value="GO_Central"/>
</dbReference>
<dbReference type="STRING" id="4565.A0A3B6PT28"/>
<comment type="subcellular location">
    <subcellularLocation>
        <location evidence="1">Membrane</location>
        <topology evidence="1">Multi-pass membrane protein</topology>
    </subcellularLocation>
</comment>
<dbReference type="EnsemblPlants" id="TraesCS6B02G435300.1">
    <property type="protein sequence ID" value="TraesCS6B02G435300.1.cds1"/>
    <property type="gene ID" value="TraesCS6B02G435300"/>
</dbReference>
<dbReference type="OrthoDB" id="685552at2759"/>
<evidence type="ECO:0000256" key="1">
    <source>
        <dbReference type="ARBA" id="ARBA00004141"/>
    </source>
</evidence>
<evidence type="ECO:0000256" key="6">
    <source>
        <dbReference type="ARBA" id="ARBA00023136"/>
    </source>
</evidence>
<protein>
    <recommendedName>
        <fullName evidence="9">PGG domain-containing protein</fullName>
    </recommendedName>
</protein>
<evidence type="ECO:0000259" key="9">
    <source>
        <dbReference type="Pfam" id="PF13962"/>
    </source>
</evidence>
<dbReference type="Gramene" id="TraesNOR6B03G03668100.1">
    <property type="protein sequence ID" value="TraesNOR6B03G03668100.1.CDS1"/>
    <property type="gene ID" value="TraesNOR6B03G03668100"/>
</dbReference>
<evidence type="ECO:0000256" key="2">
    <source>
        <dbReference type="ARBA" id="ARBA00022692"/>
    </source>
</evidence>
<evidence type="ECO:0000256" key="4">
    <source>
        <dbReference type="ARBA" id="ARBA00022989"/>
    </source>
</evidence>
<name>A0A3B6PT28_WHEAT</name>
<dbReference type="Gramene" id="TraesCS6B02G435300.1">
    <property type="protein sequence ID" value="TraesCS6B02G435300.1.cds1"/>
    <property type="gene ID" value="TraesCS6B02G435300"/>
</dbReference>
<dbReference type="PANTHER" id="PTHR24186:SF38">
    <property type="entry name" value="ANKYRIN REPEAT FAMILY PROTEIN"/>
    <property type="match status" value="1"/>
</dbReference>
<keyword evidence="3" id="KW-0677">Repeat</keyword>
<dbReference type="PANTHER" id="PTHR24186">
    <property type="entry name" value="PROTEIN PHOSPHATASE 1 REGULATORY SUBUNIT"/>
    <property type="match status" value="1"/>
</dbReference>